<keyword evidence="3" id="KW-1185">Reference proteome</keyword>
<gene>
    <name evidence="2" type="ORF">Y5S_03535</name>
</gene>
<evidence type="ECO:0000259" key="1">
    <source>
        <dbReference type="Pfam" id="PF01575"/>
    </source>
</evidence>
<name>A0A095UL69_9GAMM</name>
<proteinExistence type="predicted"/>
<dbReference type="InterPro" id="IPR029069">
    <property type="entry name" value="HotDog_dom_sf"/>
</dbReference>
<evidence type="ECO:0000313" key="3">
    <source>
        <dbReference type="Proteomes" id="UP000029444"/>
    </source>
</evidence>
<dbReference type="eggNOG" id="COG2030">
    <property type="taxonomic scope" value="Bacteria"/>
</dbReference>
<dbReference type="AlphaFoldDB" id="A0A095UL69"/>
<comment type="caution">
    <text evidence="2">The sequence shown here is derived from an EMBL/GenBank/DDBJ whole genome shotgun (WGS) entry which is preliminary data.</text>
</comment>
<accession>A0A095UL69</accession>
<dbReference type="Gene3D" id="3.10.129.10">
    <property type="entry name" value="Hotdog Thioesterase"/>
    <property type="match status" value="1"/>
</dbReference>
<dbReference type="EMBL" id="ARXV01000020">
    <property type="protein sequence ID" value="KGD63260.1"/>
    <property type="molecule type" value="Genomic_DNA"/>
</dbReference>
<dbReference type="PATRIC" id="fig|1177154.3.peg.3544"/>
<dbReference type="InterPro" id="IPR002539">
    <property type="entry name" value="MaoC-like_dom"/>
</dbReference>
<protein>
    <submittedName>
        <fullName evidence="2">Acyl dehydratase MaoC</fullName>
    </submittedName>
</protein>
<dbReference type="Proteomes" id="UP000029444">
    <property type="component" value="Unassembled WGS sequence"/>
</dbReference>
<dbReference type="Pfam" id="PF01575">
    <property type="entry name" value="MaoC_dehydratas"/>
    <property type="match status" value="1"/>
</dbReference>
<dbReference type="STRING" id="1177154.Y5S_03535"/>
<dbReference type="RefSeq" id="WP_035234969.1">
    <property type="nucleotide sequence ID" value="NZ_ARXV01000020.1"/>
</dbReference>
<feature type="domain" description="MaoC-like" evidence="1">
    <location>
        <begin position="11"/>
        <end position="122"/>
    </location>
</feature>
<evidence type="ECO:0000313" key="2">
    <source>
        <dbReference type="EMBL" id="KGD63260.1"/>
    </source>
</evidence>
<organism evidence="2 3">
    <name type="scientific">Alcanivorax nanhaiticus</name>
    <dbReference type="NCBI Taxonomy" id="1177154"/>
    <lineage>
        <taxon>Bacteria</taxon>
        <taxon>Pseudomonadati</taxon>
        <taxon>Pseudomonadota</taxon>
        <taxon>Gammaproteobacteria</taxon>
        <taxon>Oceanospirillales</taxon>
        <taxon>Alcanivoracaceae</taxon>
        <taxon>Alcanivorax</taxon>
    </lineage>
</organism>
<dbReference type="PANTHER" id="PTHR42993:SF1">
    <property type="entry name" value="MAOC-LIKE DEHYDRATASE DOMAIN-CONTAINING PROTEIN"/>
    <property type="match status" value="1"/>
</dbReference>
<dbReference type="CDD" id="cd03450">
    <property type="entry name" value="NodN"/>
    <property type="match status" value="1"/>
</dbReference>
<reference evidence="2 3" key="1">
    <citation type="submission" date="2012-09" db="EMBL/GenBank/DDBJ databases">
        <title>Genome Sequence of alkane-degrading Bacterium Alcanivorax sp. 19-m-6.</title>
        <authorList>
            <person name="Lai Q."/>
            <person name="Shao Z."/>
        </authorList>
    </citation>
    <scope>NUCLEOTIDE SEQUENCE [LARGE SCALE GENOMIC DNA]</scope>
    <source>
        <strain evidence="2 3">19-m-6</strain>
    </source>
</reference>
<dbReference type="PANTHER" id="PTHR42993">
    <property type="entry name" value="MAOC-LIKE DEHYDRATASE DOMAIN-CONTAINING PROTEIN"/>
    <property type="match status" value="1"/>
</dbReference>
<sequence length="153" mass="17297">MKVVEAASLAEYIGKELGASDWFEIDQDRINAFADATLDHQFIHVDPEQAKNTPFGSTIAHGYLTLSLLPYLQSTIDGFLMPKGMKMAMNYGFDKLRFMAPVKVGKRVRAVATLMEATEKREGQWLLKFAFNVEIEGEEKPALAAEWLLMYFI</sequence>
<dbReference type="OrthoDB" id="9801735at2"/>
<dbReference type="InterPro" id="IPR039375">
    <property type="entry name" value="NodN-like"/>
</dbReference>
<dbReference type="SUPFAM" id="SSF54637">
    <property type="entry name" value="Thioesterase/thiol ester dehydrase-isomerase"/>
    <property type="match status" value="1"/>
</dbReference>